<dbReference type="InterPro" id="IPR029063">
    <property type="entry name" value="SAM-dependent_MTases_sf"/>
</dbReference>
<evidence type="ECO:0000256" key="1">
    <source>
        <dbReference type="ARBA" id="ARBA00022603"/>
    </source>
</evidence>
<sequence>MSYRDIVAETSQLLVDLIDCDRRDYAQVNRILDRISELVPIHIKANAERYLYEDDFAGGKQMDPFNESATAHGLVQLQRCCTPWLVSLLNKPPQVPTVVVAEDMDRVHDYDTESSNAADAFLDRISSIMCLMCGRTVTGECSTTWHLQATGSYSVMETTYTEAEIGFQTWGGGIMLAKMIDQKVIDVAGHNVLELGCGTGLAGLVAARSGSNSVVLTDYHPVVISNAQRNIEANNVDAVAQVLKLDWLWSMSAEYRQKTLNLPTTHGGDVETSEQAAMYALELEQEDPILREADFKLVIAADCVFDLMHSDMVPVVAKRYLSKHIDARFHVVLPHREKFRMELAAFEANMITTGWVLEFSEWIEKSTINFRYYIYKLSQ</sequence>
<dbReference type="Pfam" id="PF10294">
    <property type="entry name" value="Methyltransf_16"/>
    <property type="match status" value="1"/>
</dbReference>
<dbReference type="CDD" id="cd02440">
    <property type="entry name" value="AdoMet_MTases"/>
    <property type="match status" value="1"/>
</dbReference>
<comment type="similarity">
    <text evidence="4">Belongs to the methyltransferase superfamily. METTL23 family.</text>
</comment>
<evidence type="ECO:0000256" key="3">
    <source>
        <dbReference type="ARBA" id="ARBA00022691"/>
    </source>
</evidence>
<dbReference type="SUPFAM" id="SSF53335">
    <property type="entry name" value="S-adenosyl-L-methionine-dependent methyltransferases"/>
    <property type="match status" value="1"/>
</dbReference>
<organism evidence="5 6">
    <name type="scientific">Batrachochytrium salamandrivorans</name>
    <dbReference type="NCBI Taxonomy" id="1357716"/>
    <lineage>
        <taxon>Eukaryota</taxon>
        <taxon>Fungi</taxon>
        <taxon>Fungi incertae sedis</taxon>
        <taxon>Chytridiomycota</taxon>
        <taxon>Chytridiomycota incertae sedis</taxon>
        <taxon>Chytridiomycetes</taxon>
        <taxon>Rhizophydiales</taxon>
        <taxon>Rhizophydiales incertae sedis</taxon>
        <taxon>Batrachochytrium</taxon>
    </lineage>
</organism>
<evidence type="ECO:0000256" key="2">
    <source>
        <dbReference type="ARBA" id="ARBA00022679"/>
    </source>
</evidence>
<reference evidence="5 6" key="1">
    <citation type="submission" date="2021-02" db="EMBL/GenBank/DDBJ databases">
        <title>Variation within the Batrachochytrium salamandrivorans European outbreak.</title>
        <authorList>
            <person name="Kelly M."/>
            <person name="Pasmans F."/>
            <person name="Shea T.P."/>
            <person name="Munoz J.F."/>
            <person name="Carranza S."/>
            <person name="Cuomo C.A."/>
            <person name="Martel A."/>
        </authorList>
    </citation>
    <scope>NUCLEOTIDE SEQUENCE [LARGE SCALE GENOMIC DNA]</scope>
    <source>
        <strain evidence="5 6">AMFP18/2</strain>
    </source>
</reference>
<evidence type="ECO:0000313" key="6">
    <source>
        <dbReference type="Proteomes" id="UP001648503"/>
    </source>
</evidence>
<keyword evidence="3" id="KW-0949">S-adenosyl-L-methionine</keyword>
<dbReference type="InterPro" id="IPR019410">
    <property type="entry name" value="Methyltransf_16"/>
</dbReference>
<dbReference type="Gene3D" id="3.40.50.150">
    <property type="entry name" value="Vaccinia Virus protein VP39"/>
    <property type="match status" value="1"/>
</dbReference>
<evidence type="ECO:0000256" key="4">
    <source>
        <dbReference type="ARBA" id="ARBA00043988"/>
    </source>
</evidence>
<name>A0ABQ8F8H5_9FUNG</name>
<keyword evidence="6" id="KW-1185">Reference proteome</keyword>
<keyword evidence="1" id="KW-0489">Methyltransferase</keyword>
<keyword evidence="2" id="KW-0808">Transferase</keyword>
<gene>
    <name evidence="5" type="ORF">BASA50_008118</name>
</gene>
<evidence type="ECO:0000313" key="5">
    <source>
        <dbReference type="EMBL" id="KAH6592503.1"/>
    </source>
</evidence>
<dbReference type="PANTHER" id="PTHR14614">
    <property type="entry name" value="HEPATOCELLULAR CARCINOMA-ASSOCIATED ANTIGEN"/>
    <property type="match status" value="1"/>
</dbReference>
<dbReference type="Proteomes" id="UP001648503">
    <property type="component" value="Unassembled WGS sequence"/>
</dbReference>
<dbReference type="EMBL" id="JAFCIX010000379">
    <property type="protein sequence ID" value="KAH6592503.1"/>
    <property type="molecule type" value="Genomic_DNA"/>
</dbReference>
<evidence type="ECO:0008006" key="7">
    <source>
        <dbReference type="Google" id="ProtNLM"/>
    </source>
</evidence>
<proteinExistence type="inferred from homology"/>
<comment type="caution">
    <text evidence="5">The sequence shown here is derived from an EMBL/GenBank/DDBJ whole genome shotgun (WGS) entry which is preliminary data.</text>
</comment>
<accession>A0ABQ8F8H5</accession>
<protein>
    <recommendedName>
        <fullName evidence="7">FAM86 N-terminal domain-containing protein</fullName>
    </recommendedName>
</protein>
<dbReference type="PANTHER" id="PTHR14614:SF164">
    <property type="entry name" value="HISTONE-ARGININE METHYLTRANSFERASE METTL23"/>
    <property type="match status" value="1"/>
</dbReference>